<dbReference type="Pfam" id="PF14076">
    <property type="entry name" value="DUF4258"/>
    <property type="match status" value="1"/>
</dbReference>
<dbReference type="AlphaFoldDB" id="A0A562SEP8"/>
<evidence type="ECO:0000313" key="2">
    <source>
        <dbReference type="EMBL" id="TWI79334.1"/>
    </source>
</evidence>
<proteinExistence type="predicted"/>
<evidence type="ECO:0000256" key="1">
    <source>
        <dbReference type="SAM" id="MobiDB-lite"/>
    </source>
</evidence>
<feature type="compositionally biased region" description="Basic and acidic residues" evidence="1">
    <location>
        <begin position="28"/>
        <end position="51"/>
    </location>
</feature>
<dbReference type="Proteomes" id="UP000316167">
    <property type="component" value="Unassembled WGS sequence"/>
</dbReference>
<dbReference type="RefSeq" id="WP_144888106.1">
    <property type="nucleotide sequence ID" value="NZ_VLLE01000006.1"/>
</dbReference>
<gene>
    <name evidence="2" type="ORF">IQ13_3738</name>
</gene>
<dbReference type="OrthoDB" id="669525at2"/>
<dbReference type="InterPro" id="IPR025354">
    <property type="entry name" value="DUF4258"/>
</dbReference>
<keyword evidence="3" id="KW-1185">Reference proteome</keyword>
<organism evidence="2 3">
    <name type="scientific">Lacibacter cauensis</name>
    <dbReference type="NCBI Taxonomy" id="510947"/>
    <lineage>
        <taxon>Bacteria</taxon>
        <taxon>Pseudomonadati</taxon>
        <taxon>Bacteroidota</taxon>
        <taxon>Chitinophagia</taxon>
        <taxon>Chitinophagales</taxon>
        <taxon>Chitinophagaceae</taxon>
        <taxon>Lacibacter</taxon>
    </lineage>
</organism>
<reference evidence="2 3" key="1">
    <citation type="journal article" date="2015" name="Stand. Genomic Sci.">
        <title>Genomic Encyclopedia of Bacterial and Archaeal Type Strains, Phase III: the genomes of soil and plant-associated and newly described type strains.</title>
        <authorList>
            <person name="Whitman W.B."/>
            <person name="Woyke T."/>
            <person name="Klenk H.P."/>
            <person name="Zhou Y."/>
            <person name="Lilburn T.G."/>
            <person name="Beck B.J."/>
            <person name="De Vos P."/>
            <person name="Vandamme P."/>
            <person name="Eisen J.A."/>
            <person name="Garrity G."/>
            <person name="Hugenholtz P."/>
            <person name="Kyrpides N.C."/>
        </authorList>
    </citation>
    <scope>NUCLEOTIDE SEQUENCE [LARGE SCALE GENOMIC DNA]</scope>
    <source>
        <strain evidence="2 3">CGMCC 1.7271</strain>
    </source>
</reference>
<protein>
    <submittedName>
        <fullName evidence="2">Uncharacterized protein DUF4258</fullName>
    </submittedName>
</protein>
<dbReference type="EMBL" id="VLLE01000006">
    <property type="protein sequence ID" value="TWI79334.1"/>
    <property type="molecule type" value="Genomic_DNA"/>
</dbReference>
<feature type="region of interest" description="Disordered" evidence="1">
    <location>
        <begin position="28"/>
        <end position="54"/>
    </location>
</feature>
<comment type="caution">
    <text evidence="2">The sequence shown here is derived from an EMBL/GenBank/DDBJ whole genome shotgun (WGS) entry which is preliminary data.</text>
</comment>
<accession>A0A562SEP8</accession>
<sequence>MKKALPYLLLILLLLAAVLIRRCNSKDQLTDNDKRKPRTEDVSDNDRKTDNQKTNLDVFRDPSADYYFTKHARCRMKCRHITQEEVKEIVQKAEVNYRKSELDAAQGPKYALEGITSRDRQYVRIIVAPKQRHLTIVTVIDLENEWACPSCK</sequence>
<name>A0A562SEP8_9BACT</name>
<evidence type="ECO:0000313" key="3">
    <source>
        <dbReference type="Proteomes" id="UP000316167"/>
    </source>
</evidence>